<keyword evidence="1" id="KW-0812">Transmembrane</keyword>
<comment type="caution">
    <text evidence="2">The sequence shown here is derived from an EMBL/GenBank/DDBJ whole genome shotgun (WGS) entry which is preliminary data.</text>
</comment>
<feature type="transmembrane region" description="Helical" evidence="1">
    <location>
        <begin position="409"/>
        <end position="431"/>
    </location>
</feature>
<gene>
    <name evidence="2" type="ORF">HINF_LOCUS64371</name>
    <name evidence="3" type="ORF">HINF_LOCUS7472</name>
</gene>
<dbReference type="Proteomes" id="UP001642409">
    <property type="component" value="Unassembled WGS sequence"/>
</dbReference>
<feature type="transmembrane region" description="Helical" evidence="1">
    <location>
        <begin position="152"/>
        <end position="174"/>
    </location>
</feature>
<accession>A0AA86REX7</accession>
<reference evidence="2" key="1">
    <citation type="submission" date="2023-06" db="EMBL/GenBank/DDBJ databases">
        <authorList>
            <person name="Kurt Z."/>
        </authorList>
    </citation>
    <scope>NUCLEOTIDE SEQUENCE</scope>
</reference>
<sequence>METTFVPYANIDNQVNIENVVVNDLDDMEPVQRPEHYNILTKRMSYWINIFRTFNMIHVMIYHYSWRVSINYGQKSFCDFIQIPQQSCRSFRKWKEIFLPHPLVGFGIASDSFFFAMAGFFSQLKFEQLFEKYQKQTGRFLLSFLHQYVKRYLQIHAVLFVFGLGYGSFVYYLFGENGRDVYYNGPRTSGYWAAFYVPVYWTQRIWYFCDFVSGSSWFSLSLMNVEFLFYCIYLLSYFVRKYVGPKLAYSIPYMLVLTAGFVVFYFLYTKDRNVDSNLYYLAGLWLYWTRKWTVDSKSGRKMIDFMYAKRGQITRLVLFTVLIYIWLVISRIEYRAGMVFILIPLLLDALPAYEFKGFFKVFFKEMNKLGMAFYILHQPIIMSAQPKYFPAIMPKQLKGINSISANWFIAWWYVFIFAGLSYPLWFMIQPLEKCLDFFINIKQEYQNKQKFWITIGLSIISLTATVTLIALVQTDKWGHDWVAPPHTWL</sequence>
<feature type="transmembrane region" description="Helical" evidence="1">
    <location>
        <begin position="247"/>
        <end position="268"/>
    </location>
</feature>
<feature type="transmembrane region" description="Helical" evidence="1">
    <location>
        <begin position="338"/>
        <end position="359"/>
    </location>
</feature>
<dbReference type="EMBL" id="CAXDID020000015">
    <property type="protein sequence ID" value="CAL5983122.1"/>
    <property type="molecule type" value="Genomic_DNA"/>
</dbReference>
<protein>
    <submittedName>
        <fullName evidence="2">Uncharacterized protein</fullName>
    </submittedName>
</protein>
<evidence type="ECO:0000313" key="3">
    <source>
        <dbReference type="EMBL" id="CAL5983122.1"/>
    </source>
</evidence>
<keyword evidence="1" id="KW-0472">Membrane</keyword>
<evidence type="ECO:0000313" key="2">
    <source>
        <dbReference type="EMBL" id="CAI9976726.1"/>
    </source>
</evidence>
<evidence type="ECO:0000256" key="1">
    <source>
        <dbReference type="SAM" id="Phobius"/>
    </source>
</evidence>
<feature type="transmembrane region" description="Helical" evidence="1">
    <location>
        <begin position="103"/>
        <end position="122"/>
    </location>
</feature>
<name>A0AA86REX7_9EUKA</name>
<feature type="transmembrane region" description="Helical" evidence="1">
    <location>
        <begin position="216"/>
        <end position="235"/>
    </location>
</feature>
<dbReference type="EMBL" id="CATOUU010001174">
    <property type="protein sequence ID" value="CAI9976726.1"/>
    <property type="molecule type" value="Genomic_DNA"/>
</dbReference>
<feature type="transmembrane region" description="Helical" evidence="1">
    <location>
        <begin position="451"/>
        <end position="472"/>
    </location>
</feature>
<feature type="transmembrane region" description="Helical" evidence="1">
    <location>
        <begin position="313"/>
        <end position="332"/>
    </location>
</feature>
<organism evidence="2">
    <name type="scientific">Hexamita inflata</name>
    <dbReference type="NCBI Taxonomy" id="28002"/>
    <lineage>
        <taxon>Eukaryota</taxon>
        <taxon>Metamonada</taxon>
        <taxon>Diplomonadida</taxon>
        <taxon>Hexamitidae</taxon>
        <taxon>Hexamitinae</taxon>
        <taxon>Hexamita</taxon>
    </lineage>
</organism>
<keyword evidence="1" id="KW-1133">Transmembrane helix</keyword>
<proteinExistence type="predicted"/>
<reference evidence="3 4" key="2">
    <citation type="submission" date="2024-07" db="EMBL/GenBank/DDBJ databases">
        <authorList>
            <person name="Akdeniz Z."/>
        </authorList>
    </citation>
    <scope>NUCLEOTIDE SEQUENCE [LARGE SCALE GENOMIC DNA]</scope>
</reference>
<dbReference type="AlphaFoldDB" id="A0AA86REX7"/>
<keyword evidence="4" id="KW-1185">Reference proteome</keyword>
<evidence type="ECO:0000313" key="4">
    <source>
        <dbReference type="Proteomes" id="UP001642409"/>
    </source>
</evidence>